<evidence type="ECO:0000313" key="2">
    <source>
        <dbReference type="EMBL" id="CAA9419649.1"/>
    </source>
</evidence>
<dbReference type="EMBL" id="CADCUR010000262">
    <property type="protein sequence ID" value="CAA9419649.1"/>
    <property type="molecule type" value="Genomic_DNA"/>
</dbReference>
<reference evidence="2" key="1">
    <citation type="submission" date="2020-02" db="EMBL/GenBank/DDBJ databases">
        <authorList>
            <person name="Meier V. D."/>
        </authorList>
    </citation>
    <scope>NUCLEOTIDE SEQUENCE</scope>
    <source>
        <strain evidence="2">AVDCRST_MAG74</strain>
    </source>
</reference>
<evidence type="ECO:0000259" key="1">
    <source>
        <dbReference type="Pfam" id="PF26348"/>
    </source>
</evidence>
<dbReference type="Pfam" id="PF26348">
    <property type="entry name" value="SRA_ScoMcrA"/>
    <property type="match status" value="1"/>
</dbReference>
<name>A0A6J4PLX6_9BACT</name>
<dbReference type="AlphaFoldDB" id="A0A6J4PLX6"/>
<protein>
    <recommendedName>
        <fullName evidence="1">ScoMcrA-like SRA domain-containing protein</fullName>
    </recommendedName>
</protein>
<organism evidence="2">
    <name type="scientific">uncultured Pyrinomonadaceae bacterium</name>
    <dbReference type="NCBI Taxonomy" id="2283094"/>
    <lineage>
        <taxon>Bacteria</taxon>
        <taxon>Pseudomonadati</taxon>
        <taxon>Acidobacteriota</taxon>
        <taxon>Blastocatellia</taxon>
        <taxon>Blastocatellales</taxon>
        <taxon>Pyrinomonadaceae</taxon>
        <taxon>environmental samples</taxon>
    </lineage>
</organism>
<gene>
    <name evidence="2" type="ORF">AVDCRST_MAG74-2874</name>
</gene>
<dbReference type="InterPro" id="IPR058712">
    <property type="entry name" value="SRA_ScoMcrA"/>
</dbReference>
<proteinExistence type="predicted"/>
<accession>A0A6J4PLX6</accession>
<feature type="domain" description="ScoMcrA-like SRA" evidence="1">
    <location>
        <begin position="37"/>
        <end position="130"/>
    </location>
</feature>
<sequence length="146" mass="16963">MSSINEADTAAGCFSATNDFQKIYSWNEINRIHRVRHGIYQRNGKLISLLTDFGRINPCYPDARGDAQNTIFYTGAGRRGDQRLDSFNQAMFNAIESKHAVPLFNKLAVGRWTFLGFWKITEGKYVYDEAQKRMIWKFTLERSPRR</sequence>